<proteinExistence type="predicted"/>
<evidence type="ECO:0000256" key="2">
    <source>
        <dbReference type="ARBA" id="ARBA00022692"/>
    </source>
</evidence>
<feature type="transmembrane region" description="Helical" evidence="6">
    <location>
        <begin position="93"/>
        <end position="112"/>
    </location>
</feature>
<dbReference type="Gene3D" id="1.20.1250.20">
    <property type="entry name" value="MFS general substrate transporter like domains"/>
    <property type="match status" value="1"/>
</dbReference>
<dbReference type="AlphaFoldDB" id="A0A1X7NYI0"/>
<comment type="subcellular location">
    <subcellularLocation>
        <location evidence="1">Cell membrane</location>
        <topology evidence="1">Multi-pass membrane protein</topology>
    </subcellularLocation>
</comment>
<dbReference type="RefSeq" id="WP_085476445.1">
    <property type="nucleotide sequence ID" value="NZ_FXBM01000002.1"/>
</dbReference>
<dbReference type="PROSITE" id="PS50850">
    <property type="entry name" value="MFS"/>
    <property type="match status" value="1"/>
</dbReference>
<keyword evidence="3 6" id="KW-1133">Transmembrane helix</keyword>
<feature type="region of interest" description="Disordered" evidence="5">
    <location>
        <begin position="498"/>
        <end position="526"/>
    </location>
</feature>
<evidence type="ECO:0000256" key="5">
    <source>
        <dbReference type="SAM" id="MobiDB-lite"/>
    </source>
</evidence>
<dbReference type="InterPro" id="IPR036259">
    <property type="entry name" value="MFS_trans_sf"/>
</dbReference>
<evidence type="ECO:0000313" key="8">
    <source>
        <dbReference type="EMBL" id="SMH42400.1"/>
    </source>
</evidence>
<evidence type="ECO:0000256" key="6">
    <source>
        <dbReference type="SAM" id="Phobius"/>
    </source>
</evidence>
<dbReference type="InterPro" id="IPR011701">
    <property type="entry name" value="MFS"/>
</dbReference>
<feature type="transmembrane region" description="Helical" evidence="6">
    <location>
        <begin position="151"/>
        <end position="169"/>
    </location>
</feature>
<evidence type="ECO:0000313" key="9">
    <source>
        <dbReference type="Proteomes" id="UP000193711"/>
    </source>
</evidence>
<feature type="transmembrane region" description="Helical" evidence="6">
    <location>
        <begin position="315"/>
        <end position="337"/>
    </location>
</feature>
<dbReference type="PRINTS" id="PR01036">
    <property type="entry name" value="TCRTETB"/>
</dbReference>
<feature type="transmembrane region" description="Helical" evidence="6">
    <location>
        <begin position="240"/>
        <end position="259"/>
    </location>
</feature>
<feature type="domain" description="Major facilitator superfamily (MFS) profile" evidence="7">
    <location>
        <begin position="28"/>
        <end position="496"/>
    </location>
</feature>
<dbReference type="GO" id="GO:0022857">
    <property type="term" value="F:transmembrane transporter activity"/>
    <property type="evidence" value="ECO:0007669"/>
    <property type="project" value="InterPro"/>
</dbReference>
<feature type="transmembrane region" description="Helical" evidence="6">
    <location>
        <begin position="469"/>
        <end position="491"/>
    </location>
</feature>
<protein>
    <submittedName>
        <fullName evidence="8">Drug resistance transporter, EmrB/QacA subfamily</fullName>
    </submittedName>
</protein>
<sequence>MTRSSSSPAPSATAPETPVLSPLRLRLLVGSLLAVSFLGALDHTVVSTSLATIAGDIGALDQMSWVIVAYTLASTVLLPVLGRFGDQVGPRRVFLASLVLFLLASLVCGFATDLPQLIAARVVQGMSSAGLQLMSQTIVATVTTPRDRPRVMSIVGAAFPLAILIGPVLGGLITDTIGWPWIFWINLPVGTAALVLAVWAIPALPPRGRRRFDGAGAVALTVALVGLVVGVTRVGAGLDAITVSAFAVAVIAAAVLVVVERRTDVPILPLHLLRDRTVACAIALSAIIGVGLFSIVSYVPTFIQMAYRTTATVSGLVPIATVFGMLVANIASGWIISRSGRYRAFPLVGTSLATVGLAAMAFVPHGAPLVVPMALMAVVGIGTGCFMSLIVVLAQSGVAPGEIGAITATSNLVRQMGSTVGTAAIGGALGAGVAALLPAGLDAARATPEAIRSADAATQEAVASAYADVMAPIFLVLAGVYALGIVVSALLPPARLSDERPAAATAPASAPTSTSTPTSSTADRPA</sequence>
<evidence type="ECO:0000256" key="1">
    <source>
        <dbReference type="ARBA" id="ARBA00004651"/>
    </source>
</evidence>
<feature type="compositionally biased region" description="Low complexity" evidence="5">
    <location>
        <begin position="502"/>
        <end position="526"/>
    </location>
</feature>
<feature type="transmembrane region" description="Helical" evidence="6">
    <location>
        <begin position="280"/>
        <end position="303"/>
    </location>
</feature>
<dbReference type="STRING" id="1891671.SAMN06295885_1970"/>
<dbReference type="Gene3D" id="1.20.1720.10">
    <property type="entry name" value="Multidrug resistance protein D"/>
    <property type="match status" value="1"/>
</dbReference>
<organism evidence="8 9">
    <name type="scientific">Rathayibacter oskolensis</name>
    <dbReference type="NCBI Taxonomy" id="1891671"/>
    <lineage>
        <taxon>Bacteria</taxon>
        <taxon>Bacillati</taxon>
        <taxon>Actinomycetota</taxon>
        <taxon>Actinomycetes</taxon>
        <taxon>Micrococcales</taxon>
        <taxon>Microbacteriaceae</taxon>
        <taxon>Rathayibacter</taxon>
    </lineage>
</organism>
<dbReference type="EMBL" id="FXBM01000002">
    <property type="protein sequence ID" value="SMH42400.1"/>
    <property type="molecule type" value="Genomic_DNA"/>
</dbReference>
<reference evidence="9" key="1">
    <citation type="submission" date="2017-04" db="EMBL/GenBank/DDBJ databases">
        <authorList>
            <person name="Varghese N."/>
            <person name="Submissions S."/>
        </authorList>
    </citation>
    <scope>NUCLEOTIDE SEQUENCE [LARGE SCALE GENOMIC DNA]</scope>
    <source>
        <strain evidence="9">VKM Ac-2121</strain>
    </source>
</reference>
<accession>A0A1X7NYI0</accession>
<keyword evidence="2 6" id="KW-0812">Transmembrane</keyword>
<dbReference type="InterPro" id="IPR020846">
    <property type="entry name" value="MFS_dom"/>
</dbReference>
<evidence type="ECO:0000256" key="3">
    <source>
        <dbReference type="ARBA" id="ARBA00022989"/>
    </source>
</evidence>
<feature type="transmembrane region" description="Helical" evidence="6">
    <location>
        <begin position="214"/>
        <end position="234"/>
    </location>
</feature>
<evidence type="ECO:0000256" key="4">
    <source>
        <dbReference type="ARBA" id="ARBA00023136"/>
    </source>
</evidence>
<keyword evidence="4 6" id="KW-0472">Membrane</keyword>
<dbReference type="Pfam" id="PF07690">
    <property type="entry name" value="MFS_1"/>
    <property type="match status" value="1"/>
</dbReference>
<dbReference type="SUPFAM" id="SSF103473">
    <property type="entry name" value="MFS general substrate transporter"/>
    <property type="match status" value="1"/>
</dbReference>
<feature type="transmembrane region" description="Helical" evidence="6">
    <location>
        <begin position="181"/>
        <end position="202"/>
    </location>
</feature>
<feature type="transmembrane region" description="Helical" evidence="6">
    <location>
        <begin position="415"/>
        <end position="437"/>
    </location>
</feature>
<dbReference type="GO" id="GO:0005886">
    <property type="term" value="C:plasma membrane"/>
    <property type="evidence" value="ECO:0007669"/>
    <property type="project" value="UniProtKB-SubCell"/>
</dbReference>
<evidence type="ECO:0000259" key="7">
    <source>
        <dbReference type="PROSITE" id="PS50850"/>
    </source>
</evidence>
<gene>
    <name evidence="8" type="ORF">SAMN06295885_1970</name>
</gene>
<feature type="transmembrane region" description="Helical" evidence="6">
    <location>
        <begin position="344"/>
        <end position="363"/>
    </location>
</feature>
<keyword evidence="9" id="KW-1185">Reference proteome</keyword>
<dbReference type="PANTHER" id="PTHR23501:SF197">
    <property type="entry name" value="COMD"/>
    <property type="match status" value="1"/>
</dbReference>
<dbReference type="OrthoDB" id="7375466at2"/>
<feature type="transmembrane region" description="Helical" evidence="6">
    <location>
        <begin position="118"/>
        <end position="139"/>
    </location>
</feature>
<feature type="transmembrane region" description="Helical" evidence="6">
    <location>
        <begin position="63"/>
        <end position="81"/>
    </location>
</feature>
<feature type="transmembrane region" description="Helical" evidence="6">
    <location>
        <begin position="369"/>
        <end position="394"/>
    </location>
</feature>
<name>A0A1X7NYI0_9MICO</name>
<dbReference type="Proteomes" id="UP000193711">
    <property type="component" value="Unassembled WGS sequence"/>
</dbReference>
<dbReference type="PANTHER" id="PTHR23501">
    <property type="entry name" value="MAJOR FACILITATOR SUPERFAMILY"/>
    <property type="match status" value="1"/>
</dbReference>